<keyword evidence="4" id="KW-1185">Reference proteome</keyword>
<organism evidence="3 4">
    <name type="scientific">Pararhodobacter zhoushanensis</name>
    <dbReference type="NCBI Taxonomy" id="2479545"/>
    <lineage>
        <taxon>Bacteria</taxon>
        <taxon>Pseudomonadati</taxon>
        <taxon>Pseudomonadota</taxon>
        <taxon>Alphaproteobacteria</taxon>
        <taxon>Rhodobacterales</taxon>
        <taxon>Paracoccaceae</taxon>
        <taxon>Pararhodobacter</taxon>
    </lineage>
</organism>
<dbReference type="Gene3D" id="3.60.15.10">
    <property type="entry name" value="Ribonuclease Z/Hydroxyacylglutathione hydrolase-like"/>
    <property type="match status" value="1"/>
</dbReference>
<accession>A0ABT3GW87</accession>
<dbReference type="InterPro" id="IPR050855">
    <property type="entry name" value="NDM-1-like"/>
</dbReference>
<name>A0ABT3GW87_9RHOB</name>
<feature type="domain" description="Metallo-beta-lactamase" evidence="2">
    <location>
        <begin position="29"/>
        <end position="228"/>
    </location>
</feature>
<sequence>MSKWTFTKGLHEVGNGVWAYLQPDGSWGWSNAGVIVDGDQSLLVDTLFDLKLTGEMLDDMRRSIPATRQIDVLVNTHADGDHTFGNQLVEGARIITSQGTADEFSVIQPAVWQNLADNAEQFGAAGAFIRECFRPFNFSDVVLTPPTETFSGHKEIRVGDKIVELIEVGPAHSLGDTLIHVPADGVVYTGDILFNGGTPIAWYGPVHRWVRACDVLLDLDAEVIVAGHGPIATKGDVRRMKQYLVDITGEARRFYDAGVAWDEAVREINLGAYADWDDAERVAVTLQTLYDDFSVGDQRPVRDKMPYFAVMKAMREKLGKPPVHAHLYGTCSCGKDH</sequence>
<comment type="similarity">
    <text evidence="1">Belongs to the metallo-beta-lactamase superfamily. Class-B beta-lactamase family.</text>
</comment>
<evidence type="ECO:0000313" key="4">
    <source>
        <dbReference type="Proteomes" id="UP001208938"/>
    </source>
</evidence>
<dbReference type="RefSeq" id="WP_264504846.1">
    <property type="nucleotide sequence ID" value="NZ_JAPDFL010000001.1"/>
</dbReference>
<dbReference type="PANTHER" id="PTHR42951:SF4">
    <property type="entry name" value="ACYL-COENZYME A THIOESTERASE MBLAC2"/>
    <property type="match status" value="1"/>
</dbReference>
<gene>
    <name evidence="3" type="ORF">OKW52_05625</name>
</gene>
<dbReference type="SUPFAM" id="SSF56281">
    <property type="entry name" value="Metallo-hydrolase/oxidoreductase"/>
    <property type="match status" value="1"/>
</dbReference>
<dbReference type="SMART" id="SM00849">
    <property type="entry name" value="Lactamase_B"/>
    <property type="match status" value="1"/>
</dbReference>
<dbReference type="InterPro" id="IPR036866">
    <property type="entry name" value="RibonucZ/Hydroxyglut_hydro"/>
</dbReference>
<dbReference type="InterPro" id="IPR001279">
    <property type="entry name" value="Metallo-B-lactamas"/>
</dbReference>
<protein>
    <submittedName>
        <fullName evidence="3">MBL fold metallo-hydrolase</fullName>
    </submittedName>
</protein>
<dbReference type="PANTHER" id="PTHR42951">
    <property type="entry name" value="METALLO-BETA-LACTAMASE DOMAIN-CONTAINING"/>
    <property type="match status" value="1"/>
</dbReference>
<evidence type="ECO:0000259" key="2">
    <source>
        <dbReference type="SMART" id="SM00849"/>
    </source>
</evidence>
<dbReference type="CDD" id="cd16282">
    <property type="entry name" value="metallo-hydrolase-like_MBL-fold"/>
    <property type="match status" value="1"/>
</dbReference>
<proteinExistence type="inferred from homology"/>
<comment type="caution">
    <text evidence="3">The sequence shown here is derived from an EMBL/GenBank/DDBJ whole genome shotgun (WGS) entry which is preliminary data.</text>
</comment>
<dbReference type="Proteomes" id="UP001208938">
    <property type="component" value="Unassembled WGS sequence"/>
</dbReference>
<dbReference type="EMBL" id="JAPDFL010000001">
    <property type="protein sequence ID" value="MCW1931755.1"/>
    <property type="molecule type" value="Genomic_DNA"/>
</dbReference>
<dbReference type="Pfam" id="PF00753">
    <property type="entry name" value="Lactamase_B"/>
    <property type="match status" value="1"/>
</dbReference>
<reference evidence="3 4" key="1">
    <citation type="submission" date="2022-10" db="EMBL/GenBank/DDBJ databases">
        <title>Pararhodobacter sp. nov., isolated from marine algae.</title>
        <authorList>
            <person name="Choi B.J."/>
            <person name="Kim J.M."/>
            <person name="Lee J.K."/>
            <person name="Choi D.G."/>
            <person name="Jeon C.O."/>
        </authorList>
    </citation>
    <scope>NUCLEOTIDE SEQUENCE [LARGE SCALE GENOMIC DNA]</scope>
    <source>
        <strain evidence="3 4">ZQ420</strain>
    </source>
</reference>
<evidence type="ECO:0000313" key="3">
    <source>
        <dbReference type="EMBL" id="MCW1931755.1"/>
    </source>
</evidence>
<evidence type="ECO:0000256" key="1">
    <source>
        <dbReference type="ARBA" id="ARBA00005250"/>
    </source>
</evidence>